<reference evidence="4 5" key="1">
    <citation type="submission" date="2016-04" db="EMBL/GenBank/DDBJ databases">
        <title>Complete genome sequence of Thermococcus siculi type strain RG-20.</title>
        <authorList>
            <person name="Oger P.M."/>
        </authorList>
    </citation>
    <scope>NUCLEOTIDE SEQUENCE [LARGE SCALE GENOMIC DNA]</scope>
    <source>
        <strain evidence="4 5">RG-20</strain>
    </source>
</reference>
<evidence type="ECO:0000256" key="2">
    <source>
        <dbReference type="SAM" id="Phobius"/>
    </source>
</evidence>
<dbReference type="RefSeq" id="WP_088855255.1">
    <property type="nucleotide sequence ID" value="NZ_CP015103.1"/>
</dbReference>
<feature type="domain" description="PEGA" evidence="3">
    <location>
        <begin position="387"/>
        <end position="450"/>
    </location>
</feature>
<keyword evidence="5" id="KW-1185">Reference proteome</keyword>
<dbReference type="Pfam" id="PF08308">
    <property type="entry name" value="PEGA"/>
    <property type="match status" value="1"/>
</dbReference>
<evidence type="ECO:0000313" key="5">
    <source>
        <dbReference type="Proteomes" id="UP000250125"/>
    </source>
</evidence>
<dbReference type="PANTHER" id="PTHR36194:SF1">
    <property type="entry name" value="S-LAYER-LIKE PROTEIN"/>
    <property type="match status" value="1"/>
</dbReference>
<accession>A0A2Z2MHW3</accession>
<dbReference type="PANTHER" id="PTHR36194">
    <property type="entry name" value="S-LAYER-LIKE PROTEIN"/>
    <property type="match status" value="1"/>
</dbReference>
<protein>
    <submittedName>
        <fullName evidence="4">S-layer protein</fullName>
    </submittedName>
</protein>
<keyword evidence="2" id="KW-1133">Transmembrane helix</keyword>
<evidence type="ECO:0000259" key="3">
    <source>
        <dbReference type="Pfam" id="PF08308"/>
    </source>
</evidence>
<dbReference type="InterPro" id="IPR013229">
    <property type="entry name" value="PEGA"/>
</dbReference>
<name>A0A2Z2MHW3_9EURY</name>
<dbReference type="OrthoDB" id="96912at2157"/>
<gene>
    <name evidence="4" type="ORF">A3L11_01720</name>
</gene>
<feature type="transmembrane region" description="Helical" evidence="2">
    <location>
        <begin position="509"/>
        <end position="527"/>
    </location>
</feature>
<feature type="compositionally biased region" description="Low complexity" evidence="1">
    <location>
        <begin position="491"/>
        <end position="501"/>
    </location>
</feature>
<sequence>MRWNALLLAVLVAGLLIPPVYSTGENGEMGYLFVEAPDGLIAEISGMGFYSTPVGLALPPGNYTVRIPGNVTVAAQVSVVAGTSTIVRVDPDTIGDAVSGEGIVSIRVTFNESANYSQEKLHPTFDPFAVPSGGCGGGFPYINISKPYPMGLLVRGREEVYITLNGTFMHLGDESSGRACIEYVEVYPGVSDRMENVINATYTVPLARLEIDSTPENLTIYLNGGHNRYIFYTPMGFYVPAIPHDVYNATAFSGFHGTIRIPVIHKLDTHTVGIADYHYLVESVVKVAPNETYHVHVNMEKVKSGLMVERKAVKTVPLEIGSEPSNASVIVTDGVLRAFATTPTTLFLPPGNYTVIASRGNLSAKTQVVLRESSSVLLKLTPANAILSLSVHPENAMVLLDGKEVESGNLTLNPGRYNLTVKAPGYLTKSIEIILAPNESKRVEVSLEKKPAVEDAGTVISPSHSGADDFNPGENIQNEQKEAFNDTQTFTTPPTGRAPRTPGRDNGSLLLKGGLLAGIIAAVYLVLKKR</sequence>
<evidence type="ECO:0000313" key="4">
    <source>
        <dbReference type="EMBL" id="ASJ08012.1"/>
    </source>
</evidence>
<dbReference type="Proteomes" id="UP000250125">
    <property type="component" value="Chromosome"/>
</dbReference>
<dbReference type="AlphaFoldDB" id="A0A2Z2MHW3"/>
<organism evidence="4 5">
    <name type="scientific">Thermococcus siculi</name>
    <dbReference type="NCBI Taxonomy" id="72803"/>
    <lineage>
        <taxon>Archaea</taxon>
        <taxon>Methanobacteriati</taxon>
        <taxon>Methanobacteriota</taxon>
        <taxon>Thermococci</taxon>
        <taxon>Thermococcales</taxon>
        <taxon>Thermococcaceae</taxon>
        <taxon>Thermococcus</taxon>
    </lineage>
</organism>
<feature type="region of interest" description="Disordered" evidence="1">
    <location>
        <begin position="484"/>
        <end position="506"/>
    </location>
</feature>
<proteinExistence type="predicted"/>
<dbReference type="EMBL" id="CP015103">
    <property type="protein sequence ID" value="ASJ08012.1"/>
    <property type="molecule type" value="Genomic_DNA"/>
</dbReference>
<dbReference type="KEGG" id="tsl:A3L11_01720"/>
<evidence type="ECO:0000256" key="1">
    <source>
        <dbReference type="SAM" id="MobiDB-lite"/>
    </source>
</evidence>
<keyword evidence="2" id="KW-0812">Transmembrane</keyword>
<keyword evidence="2" id="KW-0472">Membrane</keyword>
<dbReference type="GeneID" id="33316916"/>